<proteinExistence type="inferred from homology"/>
<dbReference type="InterPro" id="IPR012933">
    <property type="entry name" value="HicA_mRNA_interferase"/>
</dbReference>
<keyword evidence="9" id="KW-1185">Reference proteome</keyword>
<keyword evidence="2" id="KW-1277">Toxin-antitoxin system</keyword>
<dbReference type="GO" id="GO:0004519">
    <property type="term" value="F:endonuclease activity"/>
    <property type="evidence" value="ECO:0007669"/>
    <property type="project" value="UniProtKB-KW"/>
</dbReference>
<evidence type="ECO:0000256" key="6">
    <source>
        <dbReference type="ARBA" id="ARBA00022884"/>
    </source>
</evidence>
<dbReference type="GO" id="GO:0016787">
    <property type="term" value="F:hydrolase activity"/>
    <property type="evidence" value="ECO:0007669"/>
    <property type="project" value="UniProtKB-KW"/>
</dbReference>
<dbReference type="GO" id="GO:0003729">
    <property type="term" value="F:mRNA binding"/>
    <property type="evidence" value="ECO:0007669"/>
    <property type="project" value="InterPro"/>
</dbReference>
<dbReference type="Gene3D" id="3.30.920.30">
    <property type="entry name" value="Hypothetical protein"/>
    <property type="match status" value="1"/>
</dbReference>
<evidence type="ECO:0000256" key="3">
    <source>
        <dbReference type="ARBA" id="ARBA00022722"/>
    </source>
</evidence>
<evidence type="ECO:0000313" key="8">
    <source>
        <dbReference type="EMBL" id="OIJ09349.1"/>
    </source>
</evidence>
<evidence type="ECO:0000256" key="7">
    <source>
        <dbReference type="ARBA" id="ARBA00023016"/>
    </source>
</evidence>
<keyword evidence="7" id="KW-0346">Stress response</keyword>
<gene>
    <name evidence="8" type="ORF">BKP35_16915</name>
</gene>
<evidence type="ECO:0000256" key="5">
    <source>
        <dbReference type="ARBA" id="ARBA00022801"/>
    </source>
</evidence>
<evidence type="ECO:0008006" key="10">
    <source>
        <dbReference type="Google" id="ProtNLM"/>
    </source>
</evidence>
<protein>
    <recommendedName>
        <fullName evidence="10">Addiction module toxin, HicA family</fullName>
    </recommendedName>
</protein>
<evidence type="ECO:0000256" key="2">
    <source>
        <dbReference type="ARBA" id="ARBA00022649"/>
    </source>
</evidence>
<evidence type="ECO:0000313" key="9">
    <source>
        <dbReference type="Proteomes" id="UP000180098"/>
    </source>
</evidence>
<evidence type="ECO:0000256" key="4">
    <source>
        <dbReference type="ARBA" id="ARBA00022759"/>
    </source>
</evidence>
<dbReference type="InterPro" id="IPR038570">
    <property type="entry name" value="HicA_sf"/>
</dbReference>
<dbReference type="Pfam" id="PF07927">
    <property type="entry name" value="HicA_toxin"/>
    <property type="match status" value="1"/>
</dbReference>
<evidence type="ECO:0000256" key="1">
    <source>
        <dbReference type="ARBA" id="ARBA00006620"/>
    </source>
</evidence>
<organism evidence="8 9">
    <name type="scientific">Anaerobacillus arseniciselenatis</name>
    <dbReference type="NCBI Taxonomy" id="85682"/>
    <lineage>
        <taxon>Bacteria</taxon>
        <taxon>Bacillati</taxon>
        <taxon>Bacillota</taxon>
        <taxon>Bacilli</taxon>
        <taxon>Bacillales</taxon>
        <taxon>Bacillaceae</taxon>
        <taxon>Anaerobacillus</taxon>
    </lineage>
</organism>
<comment type="caution">
    <text evidence="8">The sequence shown here is derived from an EMBL/GenBank/DDBJ whole genome shotgun (WGS) entry which is preliminary data.</text>
</comment>
<keyword evidence="3" id="KW-0540">Nuclease</keyword>
<keyword evidence="6" id="KW-0694">RNA-binding</keyword>
<dbReference type="EMBL" id="MLQQ01000045">
    <property type="protein sequence ID" value="OIJ09349.1"/>
    <property type="molecule type" value="Genomic_DNA"/>
</dbReference>
<keyword evidence="4" id="KW-0255">Endonuclease</keyword>
<name>A0A1S2LA34_9BACI</name>
<dbReference type="Proteomes" id="UP000180098">
    <property type="component" value="Unassembled WGS sequence"/>
</dbReference>
<dbReference type="SUPFAM" id="SSF54786">
    <property type="entry name" value="YcfA/nrd intein domain"/>
    <property type="match status" value="1"/>
</dbReference>
<dbReference type="AlphaFoldDB" id="A0A1S2LA34"/>
<reference evidence="8 9" key="1">
    <citation type="submission" date="2016-10" db="EMBL/GenBank/DDBJ databases">
        <title>Draft genome sequences of four alkaliphilic bacteria belonging to the Anaerobacillus genus.</title>
        <authorList>
            <person name="Bassil N.M."/>
            <person name="Lloyd J.R."/>
        </authorList>
    </citation>
    <scope>NUCLEOTIDE SEQUENCE [LARGE SCALE GENOMIC DNA]</scope>
    <source>
        <strain evidence="8 9">DSM 15340</strain>
    </source>
</reference>
<comment type="similarity">
    <text evidence="1">Belongs to the HicA mRNA interferase family.</text>
</comment>
<dbReference type="RefSeq" id="WP_071314558.1">
    <property type="nucleotide sequence ID" value="NZ_MLQQ01000045.1"/>
</dbReference>
<sequence length="65" mass="7553">MKTQPRGIRYADAAKVLNHFGYILVRKKGSHRHFRNDAGDLIVLKEENPLKISYIEDCLSRINEI</sequence>
<accession>A0A1S2LA34</accession>
<keyword evidence="5" id="KW-0378">Hydrolase</keyword>